<proteinExistence type="predicted"/>
<evidence type="ECO:0000313" key="2">
    <source>
        <dbReference type="Proteomes" id="UP000267606"/>
    </source>
</evidence>
<protein>
    <submittedName>
        <fullName evidence="3">Exosporium leader peptide</fullName>
    </submittedName>
</protein>
<reference evidence="1 2" key="2">
    <citation type="submission" date="2018-11" db="EMBL/GenBank/DDBJ databases">
        <authorList>
            <consortium name="Pathogen Informatics"/>
        </authorList>
    </citation>
    <scope>NUCLEOTIDE SEQUENCE [LARGE SCALE GENOMIC DNA]</scope>
</reference>
<organism evidence="3">
    <name type="scientific">Onchocerca flexuosa</name>
    <dbReference type="NCBI Taxonomy" id="387005"/>
    <lineage>
        <taxon>Eukaryota</taxon>
        <taxon>Metazoa</taxon>
        <taxon>Ecdysozoa</taxon>
        <taxon>Nematoda</taxon>
        <taxon>Chromadorea</taxon>
        <taxon>Rhabditida</taxon>
        <taxon>Spirurina</taxon>
        <taxon>Spiruromorpha</taxon>
        <taxon>Filarioidea</taxon>
        <taxon>Onchocercidae</taxon>
        <taxon>Onchocerca</taxon>
    </lineage>
</organism>
<name>A0A183HZB6_9BILA</name>
<keyword evidence="2" id="KW-1185">Reference proteome</keyword>
<sequence length="77" mass="8306">MEGQKSSDPIFSNSTNQITQNPIEPKSILLDETISIDKSTNRITSGLFNFQLVTIGTESTGTATENLSYPGNTGKLL</sequence>
<gene>
    <name evidence="1" type="ORF">OFLC_LOCUS12828</name>
</gene>
<dbReference type="WBParaSite" id="OFLC_0001282901-mRNA-1">
    <property type="protein sequence ID" value="OFLC_0001282901-mRNA-1"/>
    <property type="gene ID" value="OFLC_0001282901"/>
</dbReference>
<dbReference type="AlphaFoldDB" id="A0A183HZB6"/>
<dbReference type="EMBL" id="UZAJ01039947">
    <property type="protein sequence ID" value="VDP12267.1"/>
    <property type="molecule type" value="Genomic_DNA"/>
</dbReference>
<evidence type="ECO:0000313" key="1">
    <source>
        <dbReference type="EMBL" id="VDP12267.1"/>
    </source>
</evidence>
<accession>A0A183HZB6</accession>
<dbReference type="Proteomes" id="UP000267606">
    <property type="component" value="Unassembled WGS sequence"/>
</dbReference>
<evidence type="ECO:0000313" key="3">
    <source>
        <dbReference type="WBParaSite" id="OFLC_0001282901-mRNA-1"/>
    </source>
</evidence>
<reference evidence="3" key="1">
    <citation type="submission" date="2016-06" db="UniProtKB">
        <authorList>
            <consortium name="WormBaseParasite"/>
        </authorList>
    </citation>
    <scope>IDENTIFICATION</scope>
</reference>